<dbReference type="GO" id="GO:0020037">
    <property type="term" value="F:heme binding"/>
    <property type="evidence" value="ECO:0007669"/>
    <property type="project" value="InterPro"/>
</dbReference>
<evidence type="ECO:0000256" key="4">
    <source>
        <dbReference type="ARBA" id="ARBA00023002"/>
    </source>
</evidence>
<evidence type="ECO:0000256" key="1">
    <source>
        <dbReference type="ARBA" id="ARBA00010617"/>
    </source>
</evidence>
<dbReference type="GO" id="GO:0005506">
    <property type="term" value="F:iron ion binding"/>
    <property type="evidence" value="ECO:0007669"/>
    <property type="project" value="InterPro"/>
</dbReference>
<organism evidence="9 10">
    <name type="scientific">Phenylobacterium parvum</name>
    <dbReference type="NCBI Taxonomy" id="2201350"/>
    <lineage>
        <taxon>Bacteria</taxon>
        <taxon>Pseudomonadati</taxon>
        <taxon>Pseudomonadota</taxon>
        <taxon>Alphaproteobacteria</taxon>
        <taxon>Caulobacterales</taxon>
        <taxon>Caulobacteraceae</taxon>
        <taxon>Phenylobacterium</taxon>
    </lineage>
</organism>
<dbReference type="SUPFAM" id="SSF48264">
    <property type="entry name" value="Cytochrome P450"/>
    <property type="match status" value="1"/>
</dbReference>
<dbReference type="Pfam" id="PF00067">
    <property type="entry name" value="p450"/>
    <property type="match status" value="1"/>
</dbReference>
<comment type="similarity">
    <text evidence="1 8">Belongs to the cytochrome P450 family.</text>
</comment>
<dbReference type="Gene3D" id="1.10.630.10">
    <property type="entry name" value="Cytochrome P450"/>
    <property type="match status" value="1"/>
</dbReference>
<dbReference type="InterPro" id="IPR002397">
    <property type="entry name" value="Cyt_P450_B"/>
</dbReference>
<dbReference type="GO" id="GO:0036199">
    <property type="term" value="F:cholest-4-en-3-one 26-monooxygenase activity"/>
    <property type="evidence" value="ECO:0007669"/>
    <property type="project" value="TreeGrafter"/>
</dbReference>
<evidence type="ECO:0000313" key="9">
    <source>
        <dbReference type="EMBL" id="AWM76977.1"/>
    </source>
</evidence>
<dbReference type="OrthoDB" id="9801155at2"/>
<evidence type="ECO:0000256" key="6">
    <source>
        <dbReference type="ARBA" id="ARBA00023033"/>
    </source>
</evidence>
<dbReference type="EMBL" id="CP029479">
    <property type="protein sequence ID" value="AWM76977.1"/>
    <property type="molecule type" value="Genomic_DNA"/>
</dbReference>
<gene>
    <name evidence="9" type="ORF">HYN04_03930</name>
</gene>
<keyword evidence="4 8" id="KW-0560">Oxidoreductase</keyword>
<dbReference type="InterPro" id="IPR036396">
    <property type="entry name" value="Cyt_P450_sf"/>
</dbReference>
<dbReference type="PRINTS" id="PR00385">
    <property type="entry name" value="P450"/>
</dbReference>
<dbReference type="GO" id="GO:0006707">
    <property type="term" value="P:cholesterol catabolic process"/>
    <property type="evidence" value="ECO:0007669"/>
    <property type="project" value="TreeGrafter"/>
</dbReference>
<protein>
    <submittedName>
        <fullName evidence="9">Cytochrome P450</fullName>
    </submittedName>
</protein>
<evidence type="ECO:0000256" key="3">
    <source>
        <dbReference type="ARBA" id="ARBA00022723"/>
    </source>
</evidence>
<evidence type="ECO:0000256" key="8">
    <source>
        <dbReference type="RuleBase" id="RU000461"/>
    </source>
</evidence>
<proteinExistence type="inferred from homology"/>
<dbReference type="FunFam" id="1.10.630.10:FF:000018">
    <property type="entry name" value="Cytochrome P450 monooxygenase"/>
    <property type="match status" value="1"/>
</dbReference>
<dbReference type="KEGG" id="phb:HYN04_03930"/>
<dbReference type="PROSITE" id="PS00086">
    <property type="entry name" value="CYTOCHROME_P450"/>
    <property type="match status" value="1"/>
</dbReference>
<keyword evidence="5 8" id="KW-0408">Iron</keyword>
<keyword evidence="2 8" id="KW-0349">Heme</keyword>
<name>A0A2Z3HMQ2_9CAUL</name>
<keyword evidence="6 8" id="KW-0503">Monooxygenase</keyword>
<dbReference type="PANTHER" id="PTHR46696">
    <property type="entry name" value="P450, PUTATIVE (EUROFUNG)-RELATED"/>
    <property type="match status" value="1"/>
</dbReference>
<keyword evidence="10" id="KW-1185">Reference proteome</keyword>
<sequence>MVPPGPPPGHRTHSGSRPVIAQDIAQTLVDPRAYADGKRIDDAFAYLRREAPLEQAQPEGFDPFWVVTRHADILEVERQNELFHNGDRSATLTTIEADRKVREMMGGSPHLVRSLVQMDNPDHMAYRRLTQGWFMPQNLRKLEERIREIARGFIDRMAAQGGRCDFARDVAFLYPLHVIMEVIGVPESDEPRMLKLTQELFGSADPDVNRTGEELGNNANGVDTIQSVVMDFMMYFNGITEDRRARPRDDLASVIANGQVNGAPLGHLEAMSYYIIAATAGHDTTSSTTAGALWALAENPDQFRKVKADPSLIPGLVEESIRWVTPVKHFMRTATADAELAGKKIAQGDWMMLCYPSGNRDEAQFADPFRFDVTRSPNKHVAFGYGAHVCLGQHLARMEMRILWEELLPRLEAVELDGAPRNMVANFVCGPKSVPIRFKMA</sequence>
<dbReference type="CDD" id="cd11033">
    <property type="entry name" value="CYP142-like"/>
    <property type="match status" value="1"/>
</dbReference>
<comment type="function">
    <text evidence="7">Cytochromes P450 are a group of heme-thiolate monooxygenases. They oxidize a variety of structurally unrelated compounds, including steroids, fatty acids, and xenobiotics.</text>
</comment>
<dbReference type="InterPro" id="IPR001128">
    <property type="entry name" value="Cyt_P450"/>
</dbReference>
<reference evidence="10" key="1">
    <citation type="submission" date="2018-05" db="EMBL/GenBank/DDBJ databases">
        <title>Genome sequencing of Phenylobacterium sp. HYN0004.</title>
        <authorList>
            <person name="Yi H."/>
            <person name="Baek C."/>
        </authorList>
    </citation>
    <scope>NUCLEOTIDE SEQUENCE [LARGE SCALE GENOMIC DNA]</scope>
    <source>
        <strain evidence="10">HYN0004</strain>
    </source>
</reference>
<evidence type="ECO:0000256" key="5">
    <source>
        <dbReference type="ARBA" id="ARBA00023004"/>
    </source>
</evidence>
<evidence type="ECO:0000256" key="7">
    <source>
        <dbReference type="ARBA" id="ARBA00043906"/>
    </source>
</evidence>
<dbReference type="GO" id="GO:0008395">
    <property type="term" value="F:steroid hydroxylase activity"/>
    <property type="evidence" value="ECO:0007669"/>
    <property type="project" value="TreeGrafter"/>
</dbReference>
<dbReference type="AlphaFoldDB" id="A0A2Z3HMQ2"/>
<dbReference type="PRINTS" id="PR00359">
    <property type="entry name" value="BP450"/>
</dbReference>
<dbReference type="PANTHER" id="PTHR46696:SF4">
    <property type="entry name" value="BIOTIN BIOSYNTHESIS CYTOCHROME P450"/>
    <property type="match status" value="1"/>
</dbReference>
<keyword evidence="3 8" id="KW-0479">Metal-binding</keyword>
<dbReference type="InterPro" id="IPR017972">
    <property type="entry name" value="Cyt_P450_CS"/>
</dbReference>
<dbReference type="Proteomes" id="UP000247763">
    <property type="component" value="Chromosome"/>
</dbReference>
<accession>A0A2Z3HMQ2</accession>
<evidence type="ECO:0000313" key="10">
    <source>
        <dbReference type="Proteomes" id="UP000247763"/>
    </source>
</evidence>
<evidence type="ECO:0000256" key="2">
    <source>
        <dbReference type="ARBA" id="ARBA00022617"/>
    </source>
</evidence>